<feature type="compositionally biased region" description="Low complexity" evidence="1">
    <location>
        <begin position="7"/>
        <end position="17"/>
    </location>
</feature>
<dbReference type="EMBL" id="CADCTH010000138">
    <property type="protein sequence ID" value="CAA9231088.1"/>
    <property type="molecule type" value="Genomic_DNA"/>
</dbReference>
<reference evidence="2" key="1">
    <citation type="submission" date="2020-02" db="EMBL/GenBank/DDBJ databases">
        <authorList>
            <person name="Meier V. D."/>
        </authorList>
    </citation>
    <scope>NUCLEOTIDE SEQUENCE</scope>
    <source>
        <strain evidence="2">AVDCRST_MAG54</strain>
    </source>
</reference>
<protein>
    <submittedName>
        <fullName evidence="2">Uncharacterized protein</fullName>
    </submittedName>
</protein>
<feature type="compositionally biased region" description="Basic residues" evidence="1">
    <location>
        <begin position="18"/>
        <end position="30"/>
    </location>
</feature>
<feature type="non-terminal residue" evidence="2">
    <location>
        <position position="59"/>
    </location>
</feature>
<evidence type="ECO:0000313" key="2">
    <source>
        <dbReference type="EMBL" id="CAA9231088.1"/>
    </source>
</evidence>
<evidence type="ECO:0000256" key="1">
    <source>
        <dbReference type="SAM" id="MobiDB-lite"/>
    </source>
</evidence>
<name>A0A6J4HRL9_9PSEU</name>
<organism evidence="2">
    <name type="scientific">uncultured Actinomycetospora sp</name>
    <dbReference type="NCBI Taxonomy" id="1135996"/>
    <lineage>
        <taxon>Bacteria</taxon>
        <taxon>Bacillati</taxon>
        <taxon>Actinomycetota</taxon>
        <taxon>Actinomycetes</taxon>
        <taxon>Pseudonocardiales</taxon>
        <taxon>Pseudonocardiaceae</taxon>
        <taxon>Actinomycetospora</taxon>
        <taxon>environmental samples</taxon>
    </lineage>
</organism>
<feature type="region of interest" description="Disordered" evidence="1">
    <location>
        <begin position="1"/>
        <end position="59"/>
    </location>
</feature>
<dbReference type="AlphaFoldDB" id="A0A6J4HRL9"/>
<accession>A0A6J4HRL9</accession>
<sequence length="59" mass="5802">AAGAGGARRPAGGPAARAPRRPGGRGRGRARGWGTRRPQGPPGQHDGRGGARGRTGLAV</sequence>
<proteinExistence type="predicted"/>
<gene>
    <name evidence="2" type="ORF">AVDCRST_MAG54-1020</name>
</gene>
<feature type="non-terminal residue" evidence="2">
    <location>
        <position position="1"/>
    </location>
</feature>